<comment type="caution">
    <text evidence="2">The sequence shown here is derived from an EMBL/GenBank/DDBJ whole genome shotgun (WGS) entry which is preliminary data.</text>
</comment>
<protein>
    <recommendedName>
        <fullName evidence="4">Lipoprotein</fullName>
    </recommendedName>
</protein>
<evidence type="ECO:0000256" key="1">
    <source>
        <dbReference type="SAM" id="SignalP"/>
    </source>
</evidence>
<organism evidence="2 3">
    <name type="scientific">Parapedobacter pyrenivorans</name>
    <dbReference type="NCBI Taxonomy" id="1305674"/>
    <lineage>
        <taxon>Bacteria</taxon>
        <taxon>Pseudomonadati</taxon>
        <taxon>Bacteroidota</taxon>
        <taxon>Sphingobacteriia</taxon>
        <taxon>Sphingobacteriales</taxon>
        <taxon>Sphingobacteriaceae</taxon>
        <taxon>Parapedobacter</taxon>
    </lineage>
</organism>
<keyword evidence="3" id="KW-1185">Reference proteome</keyword>
<feature type="signal peptide" evidence="1">
    <location>
        <begin position="1"/>
        <end position="15"/>
    </location>
</feature>
<name>A0A917HCN3_9SPHI</name>
<sequence length="203" mass="22402">MKNTLIMLLSVVVLASCSNAPKTNGGSGDAAPLFALTNNPENPKYIAMRLLDRRDGDTAITYSARAIYEQDTVGFTIQLDKDIPAGINSDGSVNEEVGFKTGTITFLRSGPESDRFVAALATLWKVEGVTRMKAQPVQPLAFSSNRAPVDHNKPFTNSFKLFFEENAPVPGEVFFTYDTYKKTIEFQEKGTQYRAQIVRTFGE</sequence>
<keyword evidence="1" id="KW-0732">Signal</keyword>
<reference evidence="2" key="2">
    <citation type="submission" date="2020-09" db="EMBL/GenBank/DDBJ databases">
        <authorList>
            <person name="Sun Q."/>
            <person name="Zhou Y."/>
        </authorList>
    </citation>
    <scope>NUCLEOTIDE SEQUENCE</scope>
    <source>
        <strain evidence="2">CGMCC 1.12195</strain>
    </source>
</reference>
<dbReference type="RefSeq" id="WP_188504137.1">
    <property type="nucleotide sequence ID" value="NZ_BMER01000001.1"/>
</dbReference>
<feature type="chain" id="PRO_5036781867" description="Lipoprotein" evidence="1">
    <location>
        <begin position="16"/>
        <end position="203"/>
    </location>
</feature>
<proteinExistence type="predicted"/>
<dbReference type="EMBL" id="BMER01000001">
    <property type="protein sequence ID" value="GGG74569.1"/>
    <property type="molecule type" value="Genomic_DNA"/>
</dbReference>
<gene>
    <name evidence="2" type="ORF">GCM10007415_02600</name>
</gene>
<reference evidence="2" key="1">
    <citation type="journal article" date="2014" name="Int. J. Syst. Evol. Microbiol.">
        <title>Complete genome sequence of Corynebacterium casei LMG S-19264T (=DSM 44701T), isolated from a smear-ripened cheese.</title>
        <authorList>
            <consortium name="US DOE Joint Genome Institute (JGI-PGF)"/>
            <person name="Walter F."/>
            <person name="Albersmeier A."/>
            <person name="Kalinowski J."/>
            <person name="Ruckert C."/>
        </authorList>
    </citation>
    <scope>NUCLEOTIDE SEQUENCE</scope>
    <source>
        <strain evidence="2">CGMCC 1.12195</strain>
    </source>
</reference>
<dbReference type="AlphaFoldDB" id="A0A917HCN3"/>
<dbReference type="PROSITE" id="PS51257">
    <property type="entry name" value="PROKAR_LIPOPROTEIN"/>
    <property type="match status" value="1"/>
</dbReference>
<evidence type="ECO:0008006" key="4">
    <source>
        <dbReference type="Google" id="ProtNLM"/>
    </source>
</evidence>
<evidence type="ECO:0000313" key="3">
    <source>
        <dbReference type="Proteomes" id="UP000660862"/>
    </source>
</evidence>
<accession>A0A917HCN3</accession>
<dbReference type="Proteomes" id="UP000660862">
    <property type="component" value="Unassembled WGS sequence"/>
</dbReference>
<evidence type="ECO:0000313" key="2">
    <source>
        <dbReference type="EMBL" id="GGG74569.1"/>
    </source>
</evidence>